<evidence type="ECO:0000313" key="2">
    <source>
        <dbReference type="EMBL" id="AKZ53124.1"/>
    </source>
</evidence>
<dbReference type="EMBL" id="CP012382">
    <property type="protein sequence ID" value="AKZ60638.1"/>
    <property type="molecule type" value="Genomic_DNA"/>
</dbReference>
<evidence type="ECO:0000313" key="3">
    <source>
        <dbReference type="EMBL" id="AKZ60638.1"/>
    </source>
</evidence>
<evidence type="ECO:0000256" key="1">
    <source>
        <dbReference type="SAM" id="MobiDB-lite"/>
    </source>
</evidence>
<dbReference type="AlphaFoldDB" id="A0A0K2AJF7"/>
<gene>
    <name evidence="2" type="ORF">SAM23877_0075</name>
    <name evidence="3" type="ORF">SAM23877_7597</name>
</gene>
<feature type="region of interest" description="Disordered" evidence="1">
    <location>
        <begin position="60"/>
        <end position="91"/>
    </location>
</feature>
<reference evidence="2" key="2">
    <citation type="submission" date="2015-07" db="EMBL/GenBank/DDBJ databases">
        <title>Complete genome sequence of Streptomyces ambofaciens ATCC 23877, the spiramycin producer.</title>
        <authorList>
            <person name="Thibessard A."/>
            <person name="Haas D."/>
            <person name="Gerbaud C."/>
            <person name="Aigle B."/>
            <person name="Lautru S."/>
            <person name="Pernodet J.-L."/>
            <person name="Leblond P."/>
        </authorList>
    </citation>
    <scope>NUCLEOTIDE SEQUENCE [LARGE SCALE GENOMIC DNA]</scope>
    <source>
        <strain evidence="2">ATCC 23877</strain>
    </source>
</reference>
<evidence type="ECO:0000313" key="4">
    <source>
        <dbReference type="Proteomes" id="UP000061018"/>
    </source>
</evidence>
<organism evidence="2 4">
    <name type="scientific">Streptomyces ambofaciens (strain ATCC 23877 / 3486 / DSM 40053 / JCM 4204 / NBRC 12836 / NRRL B-2516)</name>
    <dbReference type="NCBI Taxonomy" id="278992"/>
    <lineage>
        <taxon>Bacteria</taxon>
        <taxon>Bacillati</taxon>
        <taxon>Actinomycetota</taxon>
        <taxon>Actinomycetes</taxon>
        <taxon>Kitasatosporales</taxon>
        <taxon>Streptomycetaceae</taxon>
        <taxon>Streptomyces</taxon>
    </lineage>
</organism>
<dbReference type="KEGG" id="samb:SAM23877_7597"/>
<proteinExistence type="predicted"/>
<dbReference type="EMBL" id="CP012382">
    <property type="protein sequence ID" value="AKZ53124.1"/>
    <property type="molecule type" value="Genomic_DNA"/>
</dbReference>
<name>A0A0K2AJF7_STRA7</name>
<reference evidence="4" key="1">
    <citation type="journal article" date="2015" name="J. Biotechnol.">
        <title>Complete genome sequence of Streptomyces ambofaciens ATCC 23877, the spiramycin producer.</title>
        <authorList>
            <person name="Thibessard A."/>
            <person name="Haas D."/>
            <person name="Gerbaud C."/>
            <person name="Aigle B."/>
            <person name="Lautru S."/>
            <person name="Pernodet J.L."/>
            <person name="Leblond P."/>
        </authorList>
    </citation>
    <scope>NUCLEOTIDE SEQUENCE [LARGE SCALE GENOMIC DNA]</scope>
    <source>
        <strain evidence="4">ATCC 23877 / 3486 / DSM 40053 / JCM 4204 / NBRC 12836 / NRRL B-2516</strain>
    </source>
</reference>
<dbReference type="KEGG" id="samb:SAM23877_0075"/>
<protein>
    <submittedName>
        <fullName evidence="2">Uncharacterized protein</fullName>
    </submittedName>
</protein>
<dbReference type="Proteomes" id="UP000061018">
    <property type="component" value="Chromosome"/>
</dbReference>
<sequence>MRPRRLSPGQGPMRVTVDCMADTTEQACAGRGDGSDCPNGETEELVDGVRCEECQHHWELDETERGRRAAAEEGMTRPMGDPREAGHGTAA</sequence>
<accession>A0A0K2AJF7</accession>